<dbReference type="InterPro" id="IPR050872">
    <property type="entry name" value="PPR_P_subfamily"/>
</dbReference>
<reference evidence="5 6" key="1">
    <citation type="submission" date="2013-07" db="EMBL/GenBank/DDBJ databases">
        <authorList>
            <person name="Stoco P.H."/>
            <person name="Wagner G."/>
            <person name="Gerber A."/>
            <person name="Zaha A."/>
            <person name="Thompson C."/>
            <person name="Bartholomeu D.C."/>
            <person name="Luckemeyer D.D."/>
            <person name="Bahia D."/>
            <person name="Loreto E."/>
            <person name="Prestes E.B."/>
            <person name="Lima F.M."/>
            <person name="Rodrigues-Luiz G."/>
            <person name="Vallejo G.A."/>
            <person name="Filho J.F."/>
            <person name="Monteiro K.M."/>
            <person name="Tyler K.M."/>
            <person name="de Almeida L.G."/>
            <person name="Ortiz M.F."/>
            <person name="Siervo M.A."/>
            <person name="de Moraes M.H."/>
            <person name="Cunha O.L."/>
            <person name="Mendonca-Neto R."/>
            <person name="Silva R."/>
            <person name="Teixeira S.M."/>
            <person name="Murta S.M."/>
            <person name="Sincero T.C."/>
            <person name="Mendes T.A."/>
            <person name="Urmenyi T.P."/>
            <person name="Silva V.G."/>
            <person name="da Rocha W.D."/>
            <person name="Andersson B."/>
            <person name="Romanha A.J."/>
            <person name="Steindel M."/>
            <person name="de Vasconcelos A.T."/>
            <person name="Grisard E.C."/>
        </authorList>
    </citation>
    <scope>NUCLEOTIDE SEQUENCE [LARGE SCALE GENOMIC DNA]</scope>
    <source>
        <strain evidence="5 6">SC58</strain>
    </source>
</reference>
<comment type="similarity">
    <text evidence="1">Belongs to the PPR family. P subfamily.</text>
</comment>
<gene>
    <name evidence="5" type="ORF">TRSC58_06292</name>
</gene>
<evidence type="ECO:0000256" key="2">
    <source>
        <dbReference type="PROSITE-ProRule" id="PRU00708"/>
    </source>
</evidence>
<evidence type="ECO:0000313" key="5">
    <source>
        <dbReference type="EMBL" id="ESL06040.1"/>
    </source>
</evidence>
<dbReference type="NCBIfam" id="TIGR00756">
    <property type="entry name" value="PPR"/>
    <property type="match status" value="1"/>
</dbReference>
<feature type="coiled-coil region" evidence="3">
    <location>
        <begin position="282"/>
        <end position="316"/>
    </location>
</feature>
<name>A0A061IVC8_TRYRA</name>
<dbReference type="PROSITE" id="PS51375">
    <property type="entry name" value="PPR"/>
    <property type="match status" value="1"/>
</dbReference>
<evidence type="ECO:0000256" key="1">
    <source>
        <dbReference type="ARBA" id="ARBA00007626"/>
    </source>
</evidence>
<sequence>MASPHGGAGSSNFATVARILFDSAKKVGAVEPLGETSRRYAQQLKRIQSQSQKKGGSLGNVSYKVAEFLATQRPPKKSIIRNPTSIAKRVPLIDISHLPSKEKDISIAVKSHPKTVPLLDFVTKEAKPVDVQPARSEGPVTQAQAPHSESLLSEYAVPTLGFVVEQTKTKVSAPDSGALPVASTLPEKMHTKPEQEEMKDPHMKVEASKVIISEEKPLFETITASGQKPFFEAEHDVSTLLEKVVPVQERVTKPKITVPISAEEATSKVQHFESVKSGAISVDAWELQREREIEQLRQSQENAEKERLTLQREEEHNMLGDEWVKHRTTVVRLSTATAPGEVDALTGMIEKMYFSNRWEACFKSFEQLVSMSNIPDSVAKQAVCIMESRLKYVPLNQKDVVKSALLKELKQRRLHDDIVNFELRHRVGDAFLQLYHSASPSVKDNLDFSTVSKAISMLVTSGSWQEAIDLVGTSQKRFSDKAGLHELRLLLASHALDEQAAKSVMEFVSKTLAASERFGKMHKLQMAKMEKGARRKQMILQLIASTNVDEVIYAELLRITQPEHIEGVLEEIRKRGLNAEDPAILAVLCWKKFDPENPQLLFREIERQEKMTGIRPAHLSAAVAMARASKTMETLRATISIVKKAPVFRARFTLRKLLPLLHENKMLKEIVELADFYKDHVPLATALPHAVAFVNDALRAEERPPLSEKTVSSLQLHEKSSGSNVGATRGPASAAATSTVIAGAEISSEVMLQCAKERDWAKALTLINSISPELAKTTDADTLTLFYNCALSASVEKVEVVQSIYGYMQERGVTINTTTNNAVLSSLMRSERPQETIEFYSQTDPSLRDTNTYSVMLSLYGKLGMWEEALDLIKNARGGSKKLPPILYTLGINAVHKHSWSSTLALFQTLRKEHGSFAIKDTVVDKVVCCLSQNKRTAELQKLEAELSKMKKKQ</sequence>
<dbReference type="VEuPathDB" id="TriTrypDB:TRSC58_06292"/>
<dbReference type="OrthoDB" id="185373at2759"/>
<keyword evidence="3" id="KW-0175">Coiled coil</keyword>
<evidence type="ECO:0000256" key="3">
    <source>
        <dbReference type="SAM" id="Coils"/>
    </source>
</evidence>
<dbReference type="Pfam" id="PF01535">
    <property type="entry name" value="PPR"/>
    <property type="match status" value="1"/>
</dbReference>
<dbReference type="InterPro" id="IPR002885">
    <property type="entry name" value="PPR_rpt"/>
</dbReference>
<feature type="compositionally biased region" description="Polar residues" evidence="4">
    <location>
        <begin position="709"/>
        <end position="726"/>
    </location>
</feature>
<dbReference type="PANTHER" id="PTHR46128:SF211">
    <property type="entry name" value="PENTACOTRIPEPTIDE-REPEAT REGION OF PRORP DOMAIN-CONTAINING PROTEIN"/>
    <property type="match status" value="1"/>
</dbReference>
<evidence type="ECO:0000256" key="4">
    <source>
        <dbReference type="SAM" id="MobiDB-lite"/>
    </source>
</evidence>
<comment type="caution">
    <text evidence="5">The sequence shown here is derived from an EMBL/GenBank/DDBJ whole genome shotgun (WGS) entry which is preliminary data.</text>
</comment>
<dbReference type="PANTHER" id="PTHR46128">
    <property type="entry name" value="MITOCHONDRIAL GROUP I INTRON SPLICING FACTOR CCM1"/>
    <property type="match status" value="1"/>
</dbReference>
<accession>A0A061IVC8</accession>
<dbReference type="Gene3D" id="1.25.40.10">
    <property type="entry name" value="Tetratricopeptide repeat domain"/>
    <property type="match status" value="1"/>
</dbReference>
<proteinExistence type="inferred from homology"/>
<dbReference type="AlphaFoldDB" id="A0A061IVC8"/>
<evidence type="ECO:0000313" key="6">
    <source>
        <dbReference type="Proteomes" id="UP000031737"/>
    </source>
</evidence>
<dbReference type="InterPro" id="IPR011990">
    <property type="entry name" value="TPR-like_helical_dom_sf"/>
</dbReference>
<protein>
    <recommendedName>
        <fullName evidence="7">Pentacotripeptide-repeat region of PRORP domain-containing protein</fullName>
    </recommendedName>
</protein>
<feature type="repeat" description="PPR" evidence="2">
    <location>
        <begin position="849"/>
        <end position="883"/>
    </location>
</feature>
<keyword evidence="6" id="KW-1185">Reference proteome</keyword>
<dbReference type="Proteomes" id="UP000031737">
    <property type="component" value="Unassembled WGS sequence"/>
</dbReference>
<evidence type="ECO:0008006" key="7">
    <source>
        <dbReference type="Google" id="ProtNLM"/>
    </source>
</evidence>
<feature type="region of interest" description="Disordered" evidence="4">
    <location>
        <begin position="704"/>
        <end position="730"/>
    </location>
</feature>
<organism evidence="5 6">
    <name type="scientific">Trypanosoma rangeli SC58</name>
    <dbReference type="NCBI Taxonomy" id="429131"/>
    <lineage>
        <taxon>Eukaryota</taxon>
        <taxon>Discoba</taxon>
        <taxon>Euglenozoa</taxon>
        <taxon>Kinetoplastea</taxon>
        <taxon>Metakinetoplastina</taxon>
        <taxon>Trypanosomatida</taxon>
        <taxon>Trypanosomatidae</taxon>
        <taxon>Trypanosoma</taxon>
        <taxon>Herpetosoma</taxon>
    </lineage>
</organism>
<dbReference type="EMBL" id="AUPL01006292">
    <property type="protein sequence ID" value="ESL06040.1"/>
    <property type="molecule type" value="Genomic_DNA"/>
</dbReference>